<gene>
    <name evidence="3" type="primary">polg</name>
    <name evidence="3" type="ORF">TNIN_316521</name>
</gene>
<protein>
    <submittedName>
        <fullName evidence="3">DNA polymerase subunit gamma-1</fullName>
    </submittedName>
</protein>
<dbReference type="Pfam" id="PF18136">
    <property type="entry name" value="DNApol_Exo"/>
    <property type="match status" value="1"/>
</dbReference>
<dbReference type="InterPro" id="IPR041336">
    <property type="entry name" value="DNApol_Exo"/>
</dbReference>
<dbReference type="PANTHER" id="PTHR10267:SF0">
    <property type="entry name" value="DNA POLYMERASE SUBUNIT GAMMA-1"/>
    <property type="match status" value="1"/>
</dbReference>
<keyword evidence="4" id="KW-1185">Reference proteome</keyword>
<dbReference type="GO" id="GO:0008408">
    <property type="term" value="F:3'-5' exonuclease activity"/>
    <property type="evidence" value="ECO:0007669"/>
    <property type="project" value="TreeGrafter"/>
</dbReference>
<dbReference type="InterPro" id="IPR002297">
    <property type="entry name" value="DNA-dir_DNA_pol_A_mt"/>
</dbReference>
<dbReference type="OrthoDB" id="6432742at2759"/>
<dbReference type="GO" id="GO:0003887">
    <property type="term" value="F:DNA-directed DNA polymerase activity"/>
    <property type="evidence" value="ECO:0007669"/>
    <property type="project" value="TreeGrafter"/>
</dbReference>
<dbReference type="GO" id="GO:0003677">
    <property type="term" value="F:DNA binding"/>
    <property type="evidence" value="ECO:0007669"/>
    <property type="project" value="InterPro"/>
</dbReference>
<dbReference type="PANTHER" id="PTHR10267">
    <property type="entry name" value="DNA POLYMERASE SUBUNIT GAMMA-1"/>
    <property type="match status" value="1"/>
</dbReference>
<dbReference type="EMBL" id="BMAV01019794">
    <property type="protein sequence ID" value="GFY73036.1"/>
    <property type="molecule type" value="Genomic_DNA"/>
</dbReference>
<evidence type="ECO:0000259" key="2">
    <source>
        <dbReference type="Pfam" id="PF18136"/>
    </source>
</evidence>
<feature type="region of interest" description="Disordered" evidence="1">
    <location>
        <begin position="245"/>
        <end position="265"/>
    </location>
</feature>
<organism evidence="3 4">
    <name type="scientific">Trichonephila inaurata madagascariensis</name>
    <dbReference type="NCBI Taxonomy" id="2747483"/>
    <lineage>
        <taxon>Eukaryota</taxon>
        <taxon>Metazoa</taxon>
        <taxon>Ecdysozoa</taxon>
        <taxon>Arthropoda</taxon>
        <taxon>Chelicerata</taxon>
        <taxon>Arachnida</taxon>
        <taxon>Araneae</taxon>
        <taxon>Araneomorphae</taxon>
        <taxon>Entelegynae</taxon>
        <taxon>Araneoidea</taxon>
        <taxon>Nephilidae</taxon>
        <taxon>Trichonephila</taxon>
        <taxon>Trichonephila inaurata</taxon>
    </lineage>
</organism>
<feature type="domain" description="DNA mitochondrial polymerase exonuclease" evidence="2">
    <location>
        <begin position="77"/>
        <end position="258"/>
    </location>
</feature>
<comment type="caution">
    <text evidence="3">The sequence shown here is derived from an EMBL/GenBank/DDBJ whole genome shotgun (WGS) entry which is preliminary data.</text>
</comment>
<dbReference type="GO" id="GO:0006264">
    <property type="term" value="P:mitochondrial DNA replication"/>
    <property type="evidence" value="ECO:0007669"/>
    <property type="project" value="TreeGrafter"/>
</dbReference>
<accession>A0A8X6YLE2</accession>
<dbReference type="GO" id="GO:0005760">
    <property type="term" value="C:gamma DNA polymerase complex"/>
    <property type="evidence" value="ECO:0007669"/>
    <property type="project" value="InterPro"/>
</dbReference>
<sequence length="265" mass="30648">MRDVNNLFLRNCQTSKTTEENQNARYNPINIQMLSQGLHHQIFGNKPDFILDDKTLMEVISHLKQHNLWQAKASTLPDVDFKLPKLHNSNIIEHFNHIATEQLKDYKMLLLDLVNSELPPIPKNWKFHRGWMQYDSSGKSQSVDFPEESALVFDVEVCMKEGNFPTIATAVSKKHWYLWCSERLTEDQIKNGFQELLVGHNVAFDRAFVKEQYFLEQTKTAFLDTMSLHMCVSGLTGMQRAMSLASKKKKSTSDESENSSRLVIH</sequence>
<dbReference type="Proteomes" id="UP000886998">
    <property type="component" value="Unassembled WGS sequence"/>
</dbReference>
<evidence type="ECO:0000313" key="4">
    <source>
        <dbReference type="Proteomes" id="UP000886998"/>
    </source>
</evidence>
<reference evidence="3" key="1">
    <citation type="submission" date="2020-08" db="EMBL/GenBank/DDBJ databases">
        <title>Multicomponent nature underlies the extraordinary mechanical properties of spider dragline silk.</title>
        <authorList>
            <person name="Kono N."/>
            <person name="Nakamura H."/>
            <person name="Mori M."/>
            <person name="Yoshida Y."/>
            <person name="Ohtoshi R."/>
            <person name="Malay A.D."/>
            <person name="Moran D.A.P."/>
            <person name="Tomita M."/>
            <person name="Numata K."/>
            <person name="Arakawa K."/>
        </authorList>
    </citation>
    <scope>NUCLEOTIDE SEQUENCE</scope>
</reference>
<evidence type="ECO:0000256" key="1">
    <source>
        <dbReference type="SAM" id="MobiDB-lite"/>
    </source>
</evidence>
<dbReference type="PRINTS" id="PR00867">
    <property type="entry name" value="DNAPOLG"/>
</dbReference>
<name>A0A8X6YLE2_9ARAC</name>
<dbReference type="AlphaFoldDB" id="A0A8X6YLE2"/>
<proteinExistence type="predicted"/>
<dbReference type="Gene3D" id="3.30.420.390">
    <property type="match status" value="2"/>
</dbReference>
<evidence type="ECO:0000313" key="3">
    <source>
        <dbReference type="EMBL" id="GFY73036.1"/>
    </source>
</evidence>